<feature type="compositionally biased region" description="Low complexity" evidence="1">
    <location>
        <begin position="46"/>
        <end position="65"/>
    </location>
</feature>
<dbReference type="AlphaFoldDB" id="A0AAE0D537"/>
<evidence type="ECO:0000313" key="2">
    <source>
        <dbReference type="EMBL" id="KAK2755290.1"/>
    </source>
</evidence>
<reference evidence="2" key="1">
    <citation type="submission" date="2023-02" db="EMBL/GenBank/DDBJ databases">
        <title>Colletotrichum kahawae CIFC_Que2 genome sequencing and assembly.</title>
        <authorList>
            <person name="Baroncelli R."/>
        </authorList>
    </citation>
    <scope>NUCLEOTIDE SEQUENCE</scope>
    <source>
        <strain evidence="2">CIFC_Que2</strain>
    </source>
</reference>
<keyword evidence="3" id="KW-1185">Reference proteome</keyword>
<sequence length="151" mass="16760">MLNLSSPLFFPPFHQSQPIISTTTLLTSPRKSQHIEPNPLDTRHASQSSCPSPRPPSSSVSLPRVVSVTTSTARVATLTLLRRSLRAMSTRLLPRSSHTFLAAPQRPRRALAMLVPAPAPRSTLLLPRQTNSFPLRRAPPRPTPRMLRLRP</sequence>
<organism evidence="2 3">
    <name type="scientific">Colletotrichum kahawae</name>
    <name type="common">Coffee berry disease fungus</name>
    <dbReference type="NCBI Taxonomy" id="34407"/>
    <lineage>
        <taxon>Eukaryota</taxon>
        <taxon>Fungi</taxon>
        <taxon>Dikarya</taxon>
        <taxon>Ascomycota</taxon>
        <taxon>Pezizomycotina</taxon>
        <taxon>Sordariomycetes</taxon>
        <taxon>Hypocreomycetidae</taxon>
        <taxon>Glomerellales</taxon>
        <taxon>Glomerellaceae</taxon>
        <taxon>Colletotrichum</taxon>
        <taxon>Colletotrichum gloeosporioides species complex</taxon>
    </lineage>
</organism>
<feature type="region of interest" description="Disordered" evidence="1">
    <location>
        <begin position="27"/>
        <end position="65"/>
    </location>
</feature>
<protein>
    <submittedName>
        <fullName evidence="2">Uncharacterized protein</fullName>
    </submittedName>
</protein>
<proteinExistence type="predicted"/>
<accession>A0AAE0D537</accession>
<comment type="caution">
    <text evidence="2">The sequence shown here is derived from an EMBL/GenBank/DDBJ whole genome shotgun (WGS) entry which is preliminary data.</text>
</comment>
<dbReference type="Proteomes" id="UP001281614">
    <property type="component" value="Unassembled WGS sequence"/>
</dbReference>
<evidence type="ECO:0000313" key="3">
    <source>
        <dbReference type="Proteomes" id="UP001281614"/>
    </source>
</evidence>
<feature type="region of interest" description="Disordered" evidence="1">
    <location>
        <begin position="128"/>
        <end position="151"/>
    </location>
</feature>
<dbReference type="EMBL" id="VYYT01000222">
    <property type="protein sequence ID" value="KAK2755290.1"/>
    <property type="molecule type" value="Genomic_DNA"/>
</dbReference>
<evidence type="ECO:0000256" key="1">
    <source>
        <dbReference type="SAM" id="MobiDB-lite"/>
    </source>
</evidence>
<gene>
    <name evidence="2" type="ORF">CKAH01_01182</name>
</gene>
<name>A0AAE0D537_COLKA</name>